<keyword evidence="7" id="KW-0328">Glycosyltransferase</keyword>
<evidence type="ECO:0000256" key="4">
    <source>
        <dbReference type="ARBA" id="ARBA00023136"/>
    </source>
</evidence>
<feature type="transmembrane region" description="Helical" evidence="6">
    <location>
        <begin position="73"/>
        <end position="94"/>
    </location>
</feature>
<feature type="transmembrane region" description="Helical" evidence="6">
    <location>
        <begin position="208"/>
        <end position="225"/>
    </location>
</feature>
<keyword evidence="7" id="KW-0808">Transferase</keyword>
<organism evidence="7 8">
    <name type="scientific">Ktedonospora formicarum</name>
    <dbReference type="NCBI Taxonomy" id="2778364"/>
    <lineage>
        <taxon>Bacteria</taxon>
        <taxon>Bacillati</taxon>
        <taxon>Chloroflexota</taxon>
        <taxon>Ktedonobacteria</taxon>
        <taxon>Ktedonobacterales</taxon>
        <taxon>Ktedonobacteraceae</taxon>
        <taxon>Ktedonospora</taxon>
    </lineage>
</organism>
<dbReference type="NCBIfam" id="NF008977">
    <property type="entry name" value="PRK12324.1-2"/>
    <property type="match status" value="1"/>
</dbReference>
<feature type="transmembrane region" description="Helical" evidence="6">
    <location>
        <begin position="153"/>
        <end position="174"/>
    </location>
</feature>
<gene>
    <name evidence="7" type="ORF">KSX_36830</name>
</gene>
<evidence type="ECO:0000256" key="1">
    <source>
        <dbReference type="ARBA" id="ARBA00004141"/>
    </source>
</evidence>
<sequence>MPTSQQSSMKTSHVASPITPQPPSGVTSTLSTKGRLRALLKGMRPKQWTKNATLFIAITFSGHLLLLNEFERALLAFLAFCLASSGIYLFNDLLDIEKDRQHPVKCSRPLASGQLPVSWAVVAMVIIVLVCAALSLAIFAFPVMPSRDIYANLGGSNLLFSLCVLAYLVLMVLYGVWLKHIVLIDIFVIACGFVLRVIAGALVTPVSISPWLYMVTCLLSLFLALSKRRNELVLLQGKAGTHRQILNEYNIPMLDQMITVVTTCTLMAYSLYTVEAPTGYHNIILTVPFVLYGLFRYLYLVYVRKDGGSPDEVLLHDRHMLVTVVICTVIILAVFYVLPH</sequence>
<evidence type="ECO:0000256" key="5">
    <source>
        <dbReference type="SAM" id="MobiDB-lite"/>
    </source>
</evidence>
<feature type="region of interest" description="Disordered" evidence="5">
    <location>
        <begin position="1"/>
        <end position="31"/>
    </location>
</feature>
<keyword evidence="4 6" id="KW-0472">Membrane</keyword>
<evidence type="ECO:0000313" key="7">
    <source>
        <dbReference type="EMBL" id="GHO45520.1"/>
    </source>
</evidence>
<feature type="transmembrane region" description="Helical" evidence="6">
    <location>
        <begin position="115"/>
        <end position="141"/>
    </location>
</feature>
<dbReference type="AlphaFoldDB" id="A0A8J3MRY5"/>
<evidence type="ECO:0000313" key="8">
    <source>
        <dbReference type="Proteomes" id="UP000612362"/>
    </source>
</evidence>
<keyword evidence="8" id="KW-1185">Reference proteome</keyword>
<reference evidence="7" key="1">
    <citation type="submission" date="2020-10" db="EMBL/GenBank/DDBJ databases">
        <title>Taxonomic study of unclassified bacteria belonging to the class Ktedonobacteria.</title>
        <authorList>
            <person name="Yabe S."/>
            <person name="Wang C.M."/>
            <person name="Zheng Y."/>
            <person name="Sakai Y."/>
            <person name="Cavaletti L."/>
            <person name="Monciardini P."/>
            <person name="Donadio S."/>
        </authorList>
    </citation>
    <scope>NUCLEOTIDE SEQUENCE</scope>
    <source>
        <strain evidence="7">SOSP1-1</strain>
    </source>
</reference>
<dbReference type="NCBIfam" id="NF008978">
    <property type="entry name" value="PRK12324.1-4"/>
    <property type="match status" value="1"/>
</dbReference>
<dbReference type="Proteomes" id="UP000612362">
    <property type="component" value="Unassembled WGS sequence"/>
</dbReference>
<dbReference type="Gene3D" id="1.10.357.140">
    <property type="entry name" value="UbiA prenyltransferase"/>
    <property type="match status" value="1"/>
</dbReference>
<accession>A0A8J3MRY5</accession>
<dbReference type="CDD" id="cd13963">
    <property type="entry name" value="PT_UbiA_2"/>
    <property type="match status" value="1"/>
</dbReference>
<protein>
    <submittedName>
        <fullName evidence="7">Decaprenyl-phosphate phosphoribosyltransferase</fullName>
    </submittedName>
</protein>
<comment type="caution">
    <text evidence="7">The sequence shown here is derived from an EMBL/GenBank/DDBJ whole genome shotgun (WGS) entry which is preliminary data.</text>
</comment>
<dbReference type="InterPro" id="IPR000537">
    <property type="entry name" value="UbiA_prenyltransferase"/>
</dbReference>
<feature type="transmembrane region" description="Helical" evidence="6">
    <location>
        <begin position="320"/>
        <end position="338"/>
    </location>
</feature>
<dbReference type="GO" id="GO:0016765">
    <property type="term" value="F:transferase activity, transferring alkyl or aryl (other than methyl) groups"/>
    <property type="evidence" value="ECO:0007669"/>
    <property type="project" value="InterPro"/>
</dbReference>
<feature type="transmembrane region" description="Helical" evidence="6">
    <location>
        <begin position="181"/>
        <end position="202"/>
    </location>
</feature>
<dbReference type="InterPro" id="IPR044878">
    <property type="entry name" value="UbiA_sf"/>
</dbReference>
<dbReference type="GO" id="GO:0016020">
    <property type="term" value="C:membrane"/>
    <property type="evidence" value="ECO:0007669"/>
    <property type="project" value="UniProtKB-SubCell"/>
</dbReference>
<evidence type="ECO:0000256" key="6">
    <source>
        <dbReference type="SAM" id="Phobius"/>
    </source>
</evidence>
<comment type="subcellular location">
    <subcellularLocation>
        <location evidence="1">Membrane</location>
        <topology evidence="1">Multi-pass membrane protein</topology>
    </subcellularLocation>
</comment>
<feature type="compositionally biased region" description="Polar residues" evidence="5">
    <location>
        <begin position="1"/>
        <end position="14"/>
    </location>
</feature>
<keyword evidence="2 6" id="KW-0812">Transmembrane</keyword>
<evidence type="ECO:0000256" key="3">
    <source>
        <dbReference type="ARBA" id="ARBA00022989"/>
    </source>
</evidence>
<dbReference type="EMBL" id="BNJF01000001">
    <property type="protein sequence ID" value="GHO45520.1"/>
    <property type="molecule type" value="Genomic_DNA"/>
</dbReference>
<proteinExistence type="predicted"/>
<evidence type="ECO:0000256" key="2">
    <source>
        <dbReference type="ARBA" id="ARBA00022692"/>
    </source>
</evidence>
<dbReference type="GO" id="GO:0016757">
    <property type="term" value="F:glycosyltransferase activity"/>
    <property type="evidence" value="ECO:0007669"/>
    <property type="project" value="UniProtKB-KW"/>
</dbReference>
<dbReference type="Pfam" id="PF01040">
    <property type="entry name" value="UbiA"/>
    <property type="match status" value="1"/>
</dbReference>
<feature type="transmembrane region" description="Helical" evidence="6">
    <location>
        <begin position="278"/>
        <end position="299"/>
    </location>
</feature>
<keyword evidence="3 6" id="KW-1133">Transmembrane helix</keyword>
<name>A0A8J3MRY5_9CHLR</name>
<feature type="transmembrane region" description="Helical" evidence="6">
    <location>
        <begin position="48"/>
        <end position="67"/>
    </location>
</feature>